<feature type="domain" description="Polysaccharide pyruvyl transferase" evidence="1">
    <location>
        <begin position="14"/>
        <end position="310"/>
    </location>
</feature>
<dbReference type="Pfam" id="PF04230">
    <property type="entry name" value="PS_pyruv_trans"/>
    <property type="match status" value="1"/>
</dbReference>
<organism evidence="2 3">
    <name type="scientific">Defluviitalea saccharophila</name>
    <dbReference type="NCBI Taxonomy" id="879970"/>
    <lineage>
        <taxon>Bacteria</taxon>
        <taxon>Bacillati</taxon>
        <taxon>Bacillota</taxon>
        <taxon>Clostridia</taxon>
        <taxon>Lachnospirales</taxon>
        <taxon>Defluviitaleaceae</taxon>
        <taxon>Defluviitalea</taxon>
    </lineage>
</organism>
<keyword evidence="2" id="KW-0328">Glycosyltransferase</keyword>
<proteinExistence type="predicted"/>
<keyword evidence="2" id="KW-0808">Transferase</keyword>
<dbReference type="GO" id="GO:0016757">
    <property type="term" value="F:glycosyltransferase activity"/>
    <property type="evidence" value="ECO:0007669"/>
    <property type="project" value="UniProtKB-KW"/>
</dbReference>
<reference evidence="2 3" key="1">
    <citation type="submission" date="2023-03" db="EMBL/GenBank/DDBJ databases">
        <title>Novel Species.</title>
        <authorList>
            <person name="Ma S."/>
        </authorList>
    </citation>
    <scope>NUCLEOTIDE SEQUENCE [LARGE SCALE GENOMIC DNA]</scope>
    <source>
        <strain evidence="2 3">LIND6LT2</strain>
    </source>
</reference>
<dbReference type="RefSeq" id="WP_341876733.1">
    <property type="nucleotide sequence ID" value="NZ_CP121687.1"/>
</dbReference>
<evidence type="ECO:0000313" key="3">
    <source>
        <dbReference type="Proteomes" id="UP001486565"/>
    </source>
</evidence>
<evidence type="ECO:0000259" key="1">
    <source>
        <dbReference type="Pfam" id="PF04230"/>
    </source>
</evidence>
<gene>
    <name evidence="2" type="ORF">QBE51_13305</name>
</gene>
<evidence type="ECO:0000313" key="2">
    <source>
        <dbReference type="EMBL" id="WZL69744.1"/>
    </source>
</evidence>
<accession>A0ABZ2Y545</accession>
<dbReference type="Proteomes" id="UP001486565">
    <property type="component" value="Chromosome"/>
</dbReference>
<keyword evidence="3" id="KW-1185">Reference proteome</keyword>
<dbReference type="InterPro" id="IPR007345">
    <property type="entry name" value="Polysacch_pyruvyl_Trfase"/>
</dbReference>
<protein>
    <submittedName>
        <fullName evidence="2">Polysaccharide pyruvyl transferase family protein</fullName>
        <ecNumber evidence="2">2.4.-.-</ecNumber>
    </submittedName>
</protein>
<name>A0ABZ2Y545_9FIRM</name>
<dbReference type="EMBL" id="CP121687">
    <property type="protein sequence ID" value="WZL69744.1"/>
    <property type="molecule type" value="Genomic_DNA"/>
</dbReference>
<dbReference type="EC" id="2.4.-.-" evidence="2"/>
<sequence length="378" mass="43997">MTKVGIITINDYNNYGNRLQNYATQEIINSLGCDAETVVNNPLVKKSIFERIKNKSFKHLIAMGFKKIRRKVYRTKTEPKIEYLKKLRYNSFIEFTKENIKETDFEISPSNIPVNLHEKYDMFVVGSDQVWNPNFRQGSPIDFLTFAPKEKRVAFSASFGVSQLSDVFIDQYKKWLKDMPHISVREDAGAKLIKQLIGREVPVLVDPTLVLTKEKWLEIAKPAKSKPHQPYLLTYFLGDVSKERIDWINRISSANNLSIINLLDTSNEDYYTANPSQFLDYLNNCSIFCTDSFHGVVFSILFEKPFIVFDRVSETQLMTSRIDTILSKFNFNSRRWENIINEDDYFNIDFSHVAPILEVERNKALTYLKNALNLKDDD</sequence>